<evidence type="ECO:0000259" key="4">
    <source>
        <dbReference type="PROSITE" id="PS50102"/>
    </source>
</evidence>
<evidence type="ECO:0000313" key="6">
    <source>
        <dbReference type="Proteomes" id="UP001521116"/>
    </source>
</evidence>
<dbReference type="PANTHER" id="PTHR23189">
    <property type="entry name" value="RNA RECOGNITION MOTIF-CONTAINING"/>
    <property type="match status" value="1"/>
</dbReference>
<dbReference type="Pfam" id="PF04059">
    <property type="entry name" value="RRM_2"/>
    <property type="match status" value="1"/>
</dbReference>
<comment type="caution">
    <text evidence="5">The sequence shown here is derived from an EMBL/GenBank/DDBJ whole genome shotgun (WGS) entry which is preliminary data.</text>
</comment>
<gene>
    <name evidence="5" type="ORF">SLS56_009942</name>
</gene>
<dbReference type="Proteomes" id="UP001521116">
    <property type="component" value="Unassembled WGS sequence"/>
</dbReference>
<evidence type="ECO:0000256" key="2">
    <source>
        <dbReference type="PROSITE-ProRule" id="PRU00176"/>
    </source>
</evidence>
<feature type="compositionally biased region" description="Basic and acidic residues" evidence="3">
    <location>
        <begin position="504"/>
        <end position="518"/>
    </location>
</feature>
<reference evidence="5 6" key="1">
    <citation type="submission" date="2024-02" db="EMBL/GenBank/DDBJ databases">
        <title>De novo assembly and annotation of 12 fungi associated with fruit tree decline syndrome in Ontario, Canada.</title>
        <authorList>
            <person name="Sulman M."/>
            <person name="Ellouze W."/>
            <person name="Ilyukhin E."/>
        </authorList>
    </citation>
    <scope>NUCLEOTIDE SEQUENCE [LARGE SCALE GENOMIC DNA]</scope>
    <source>
        <strain evidence="5 6">M1-105</strain>
    </source>
</reference>
<feature type="domain" description="RRM" evidence="4">
    <location>
        <begin position="345"/>
        <end position="430"/>
    </location>
</feature>
<feature type="region of interest" description="Disordered" evidence="3">
    <location>
        <begin position="44"/>
        <end position="67"/>
    </location>
</feature>
<keyword evidence="6" id="KW-1185">Reference proteome</keyword>
<feature type="region of interest" description="Disordered" evidence="3">
    <location>
        <begin position="480"/>
        <end position="518"/>
    </location>
</feature>
<name>A0ABR3SFY3_9PEZI</name>
<feature type="region of interest" description="Disordered" evidence="3">
    <location>
        <begin position="293"/>
        <end position="332"/>
    </location>
</feature>
<dbReference type="SUPFAM" id="SSF54928">
    <property type="entry name" value="RNA-binding domain, RBD"/>
    <property type="match status" value="1"/>
</dbReference>
<feature type="compositionally biased region" description="Basic and acidic residues" evidence="3">
    <location>
        <begin position="323"/>
        <end position="332"/>
    </location>
</feature>
<feature type="compositionally biased region" description="Low complexity" evidence="3">
    <location>
        <begin position="1"/>
        <end position="14"/>
    </location>
</feature>
<evidence type="ECO:0000256" key="3">
    <source>
        <dbReference type="SAM" id="MobiDB-lite"/>
    </source>
</evidence>
<feature type="region of interest" description="Disordered" evidence="3">
    <location>
        <begin position="1"/>
        <end position="22"/>
    </location>
</feature>
<dbReference type="InterPro" id="IPR000504">
    <property type="entry name" value="RRM_dom"/>
</dbReference>
<evidence type="ECO:0000256" key="1">
    <source>
        <dbReference type="ARBA" id="ARBA00022884"/>
    </source>
</evidence>
<sequence>MSSSSLPVTGSSPPHLHSDHESTMTSALGALSLEDVAAFLHSDSPEPLHQRPTFGGGASAANSPSIENAQFSTDSGVTRYVKLELKSADALRARNVSDFATWVKSSAFREAEHVYQTSPTTIIAKFSMLSQAERAVFQREELAGYGTPSFLSIEEFVLLTNGMYQSSQLINRYEGQICVEITSSSTFSHPALNDAWEALLVWMDEWLGRGSKRAVQLVEKNGHLAMANALGAGFQFRIELDTRDMADVLIKVQGYGRPIEGTNFSATVLPFMPADYRPVSIQAAAPYGAMERRASQSNFQTGGPVQPHHSRGYSGPRRSSFGRHRDDQSNAIDVDRIKRGQDVRTTVMLRNIPNQMTTYDLEGLLKGWAFGMYDFLYLRIDFANMCNVGYAFVNFDSPMTIVRVKEQLDKEGWPGHLSSNKKAAMSYATVQGVESLIEKFRNSSVMLEAPRCRPRLFYTWQDVYPYPDQWGLQATEKPFPDPNNEAKLARSRQNAETQGLFPAHSRDEHRRAQHSSHFDRGNPNAFYGYLGYY</sequence>
<proteinExistence type="predicted"/>
<organism evidence="5 6">
    <name type="scientific">Neofusicoccum ribis</name>
    <dbReference type="NCBI Taxonomy" id="45134"/>
    <lineage>
        <taxon>Eukaryota</taxon>
        <taxon>Fungi</taxon>
        <taxon>Dikarya</taxon>
        <taxon>Ascomycota</taxon>
        <taxon>Pezizomycotina</taxon>
        <taxon>Dothideomycetes</taxon>
        <taxon>Dothideomycetes incertae sedis</taxon>
        <taxon>Botryosphaeriales</taxon>
        <taxon>Botryosphaeriaceae</taxon>
        <taxon>Neofusicoccum</taxon>
    </lineage>
</organism>
<dbReference type="PROSITE" id="PS50102">
    <property type="entry name" value="RRM"/>
    <property type="match status" value="1"/>
</dbReference>
<dbReference type="InterPro" id="IPR007201">
    <property type="entry name" value="Mei2-like_Rrm_C"/>
</dbReference>
<accession>A0ABR3SFY3</accession>
<dbReference type="EMBL" id="JAJVDC020000180">
    <property type="protein sequence ID" value="KAL1619925.1"/>
    <property type="molecule type" value="Genomic_DNA"/>
</dbReference>
<evidence type="ECO:0000313" key="5">
    <source>
        <dbReference type="EMBL" id="KAL1619925.1"/>
    </source>
</evidence>
<dbReference type="InterPro" id="IPR035979">
    <property type="entry name" value="RBD_domain_sf"/>
</dbReference>
<keyword evidence="1 2" id="KW-0694">RNA-binding</keyword>
<protein>
    <recommendedName>
        <fullName evidence="4">RRM domain-containing protein</fullName>
    </recommendedName>
</protein>